<keyword evidence="1" id="KW-0547">Nucleotide-binding</keyword>
<keyword evidence="1" id="KW-0234">DNA repair</keyword>
<evidence type="ECO:0000256" key="1">
    <source>
        <dbReference type="RuleBase" id="RU363044"/>
    </source>
</evidence>
<keyword evidence="1" id="KW-0347">Helicase</keyword>
<name>A0A9W6YF50_9STRA</name>
<dbReference type="PANTHER" id="PTHR47642">
    <property type="entry name" value="ATP-DEPENDENT DNA HELICASE"/>
    <property type="match status" value="1"/>
</dbReference>
<dbReference type="GO" id="GO:0006310">
    <property type="term" value="P:DNA recombination"/>
    <property type="evidence" value="ECO:0007669"/>
    <property type="project" value="UniProtKB-KW"/>
</dbReference>
<evidence type="ECO:0000313" key="4">
    <source>
        <dbReference type="Proteomes" id="UP001165121"/>
    </source>
</evidence>
<dbReference type="EC" id="5.6.2.3" evidence="1"/>
<proteinExistence type="inferred from homology"/>
<keyword evidence="1" id="KW-0378">Hydrolase</keyword>
<dbReference type="GO" id="GO:0000723">
    <property type="term" value="P:telomere maintenance"/>
    <property type="evidence" value="ECO:0007669"/>
    <property type="project" value="InterPro"/>
</dbReference>
<feature type="domain" description="DNA helicase Pif1-like DEAD-box helicase" evidence="2">
    <location>
        <begin position="270"/>
        <end position="404"/>
    </location>
</feature>
<dbReference type="Proteomes" id="UP001165121">
    <property type="component" value="Unassembled WGS sequence"/>
</dbReference>
<dbReference type="GO" id="GO:0016787">
    <property type="term" value="F:hydrolase activity"/>
    <property type="evidence" value="ECO:0007669"/>
    <property type="project" value="UniProtKB-KW"/>
</dbReference>
<dbReference type="InterPro" id="IPR051055">
    <property type="entry name" value="PIF1_helicase"/>
</dbReference>
<comment type="cofactor">
    <cofactor evidence="1">
        <name>Mg(2+)</name>
        <dbReference type="ChEBI" id="CHEBI:18420"/>
    </cofactor>
</comment>
<protein>
    <recommendedName>
        <fullName evidence="1">ATP-dependent DNA helicase</fullName>
        <ecNumber evidence="1">5.6.2.3</ecNumber>
    </recommendedName>
</protein>
<dbReference type="OrthoDB" id="129017at2759"/>
<keyword evidence="4" id="KW-1185">Reference proteome</keyword>
<keyword evidence="1" id="KW-0227">DNA damage</keyword>
<sequence>MFASLGPEKPYCTIKYSTKPQNNIDNPWAIHHHAFDKASRGAVEDSSGSGTIGRRRIQSMCCTLSNPHEISAPMACLYIDRGSEMYSSHAFVKLPITSDENNDVEGGFLDEKQRNSTNEVVWALIQPTKHIDALDKSTNCAKLAASSYLNHDLPVNDISMTTDDVDAFLKTLDTGESNTTRPVNTYSLLNDYPDVRTRVQLLHRALEGSDEQTASEPIHHRLNIQQQPVTIPDLPSLYQVSLSLGLNEKQQKIFVHVGKKLLSSLLLGHHSDDQIVAFHGGLPGAGKSRVINAVQVLAEKWRSQDSVATAAYQDVAAQAANAQTIHKFFGWNVNSRKRWTPTKEQKERFAKLRLLIIDEVSTCDVSITGIADASLRLLLDNPSKLFGGIYVLLVGDWLQQLPVAG</sequence>
<reference evidence="3" key="1">
    <citation type="submission" date="2023-04" db="EMBL/GenBank/DDBJ databases">
        <title>Phytophthora fragariaefolia NBRC 109709.</title>
        <authorList>
            <person name="Ichikawa N."/>
            <person name="Sato H."/>
            <person name="Tonouchi N."/>
        </authorList>
    </citation>
    <scope>NUCLEOTIDE SEQUENCE</scope>
    <source>
        <strain evidence="3">NBRC 109709</strain>
    </source>
</reference>
<dbReference type="SUPFAM" id="SSF52540">
    <property type="entry name" value="P-loop containing nucleoside triphosphate hydrolases"/>
    <property type="match status" value="1"/>
</dbReference>
<comment type="catalytic activity">
    <reaction evidence="1">
        <text>ATP + H2O = ADP + phosphate + H(+)</text>
        <dbReference type="Rhea" id="RHEA:13065"/>
        <dbReference type="ChEBI" id="CHEBI:15377"/>
        <dbReference type="ChEBI" id="CHEBI:15378"/>
        <dbReference type="ChEBI" id="CHEBI:30616"/>
        <dbReference type="ChEBI" id="CHEBI:43474"/>
        <dbReference type="ChEBI" id="CHEBI:456216"/>
        <dbReference type="EC" id="5.6.2.3"/>
    </reaction>
</comment>
<keyword evidence="1" id="KW-0233">DNA recombination</keyword>
<gene>
    <name evidence="3" type="ORF">Pfra01_002695500</name>
</gene>
<comment type="caution">
    <text evidence="3">The sequence shown here is derived from an EMBL/GenBank/DDBJ whole genome shotgun (WGS) entry which is preliminary data.</text>
</comment>
<dbReference type="GO" id="GO:0006281">
    <property type="term" value="P:DNA repair"/>
    <property type="evidence" value="ECO:0007669"/>
    <property type="project" value="UniProtKB-KW"/>
</dbReference>
<keyword evidence="1" id="KW-0067">ATP-binding</keyword>
<dbReference type="InterPro" id="IPR010285">
    <property type="entry name" value="DNA_helicase_pif1-like_DEAD"/>
</dbReference>
<dbReference type="InterPro" id="IPR027417">
    <property type="entry name" value="P-loop_NTPase"/>
</dbReference>
<dbReference type="EMBL" id="BSXT01006060">
    <property type="protein sequence ID" value="GMF61875.1"/>
    <property type="molecule type" value="Genomic_DNA"/>
</dbReference>
<evidence type="ECO:0000259" key="2">
    <source>
        <dbReference type="Pfam" id="PF05970"/>
    </source>
</evidence>
<evidence type="ECO:0000313" key="3">
    <source>
        <dbReference type="EMBL" id="GMF61875.1"/>
    </source>
</evidence>
<comment type="similarity">
    <text evidence="1">Belongs to the helicase family.</text>
</comment>
<dbReference type="Pfam" id="PF05970">
    <property type="entry name" value="PIF1"/>
    <property type="match status" value="1"/>
</dbReference>
<dbReference type="GO" id="GO:0043139">
    <property type="term" value="F:5'-3' DNA helicase activity"/>
    <property type="evidence" value="ECO:0007669"/>
    <property type="project" value="UniProtKB-EC"/>
</dbReference>
<dbReference type="Gene3D" id="3.40.50.300">
    <property type="entry name" value="P-loop containing nucleotide triphosphate hydrolases"/>
    <property type="match status" value="1"/>
</dbReference>
<organism evidence="3 4">
    <name type="scientific">Phytophthora fragariaefolia</name>
    <dbReference type="NCBI Taxonomy" id="1490495"/>
    <lineage>
        <taxon>Eukaryota</taxon>
        <taxon>Sar</taxon>
        <taxon>Stramenopiles</taxon>
        <taxon>Oomycota</taxon>
        <taxon>Peronosporomycetes</taxon>
        <taxon>Peronosporales</taxon>
        <taxon>Peronosporaceae</taxon>
        <taxon>Phytophthora</taxon>
    </lineage>
</organism>
<accession>A0A9W6YF50</accession>
<dbReference type="GO" id="GO:0005524">
    <property type="term" value="F:ATP binding"/>
    <property type="evidence" value="ECO:0007669"/>
    <property type="project" value="UniProtKB-KW"/>
</dbReference>
<dbReference type="AlphaFoldDB" id="A0A9W6YF50"/>